<reference evidence="2" key="1">
    <citation type="submission" date="2022-11" db="EMBL/GenBank/DDBJ databases">
        <title>Genome Resource of Sclerotinia nivalis Strain SnTB1, a Plant Pathogen Isolated from American Ginseng.</title>
        <authorList>
            <person name="Fan S."/>
        </authorList>
    </citation>
    <scope>NUCLEOTIDE SEQUENCE</scope>
    <source>
        <strain evidence="2">SnTB1</strain>
    </source>
</reference>
<evidence type="ECO:0000313" key="3">
    <source>
        <dbReference type="Proteomes" id="UP001152300"/>
    </source>
</evidence>
<dbReference type="EMBL" id="JAPEIS010000015">
    <property type="protein sequence ID" value="KAJ8059223.1"/>
    <property type="molecule type" value="Genomic_DNA"/>
</dbReference>
<gene>
    <name evidence="2" type="ORF">OCU04_012192</name>
</gene>
<dbReference type="AlphaFoldDB" id="A0A9X0DFV8"/>
<protein>
    <submittedName>
        <fullName evidence="2">Uncharacterized protein</fullName>
    </submittedName>
</protein>
<evidence type="ECO:0000256" key="1">
    <source>
        <dbReference type="SAM" id="MobiDB-lite"/>
    </source>
</evidence>
<accession>A0A9X0DFV8</accession>
<proteinExistence type="predicted"/>
<organism evidence="2 3">
    <name type="scientific">Sclerotinia nivalis</name>
    <dbReference type="NCBI Taxonomy" id="352851"/>
    <lineage>
        <taxon>Eukaryota</taxon>
        <taxon>Fungi</taxon>
        <taxon>Dikarya</taxon>
        <taxon>Ascomycota</taxon>
        <taxon>Pezizomycotina</taxon>
        <taxon>Leotiomycetes</taxon>
        <taxon>Helotiales</taxon>
        <taxon>Sclerotiniaceae</taxon>
        <taxon>Sclerotinia</taxon>
    </lineage>
</organism>
<sequence length="105" mass="11911">MNFSYTNHQETGEQIKRILAPHPPSSHHLRKAKTTQNSLINETPLKMIRRQKHSDGRINGNPLIVKCETHDIGGLNFDMNALPSLTQKLTNQFGKVEGKRSRQAL</sequence>
<name>A0A9X0DFV8_9HELO</name>
<dbReference type="Proteomes" id="UP001152300">
    <property type="component" value="Unassembled WGS sequence"/>
</dbReference>
<feature type="region of interest" description="Disordered" evidence="1">
    <location>
        <begin position="21"/>
        <end position="41"/>
    </location>
</feature>
<evidence type="ECO:0000313" key="2">
    <source>
        <dbReference type="EMBL" id="KAJ8059223.1"/>
    </source>
</evidence>
<comment type="caution">
    <text evidence="2">The sequence shown here is derived from an EMBL/GenBank/DDBJ whole genome shotgun (WGS) entry which is preliminary data.</text>
</comment>
<keyword evidence="3" id="KW-1185">Reference proteome</keyword>